<dbReference type="PROSITE" id="PS00107">
    <property type="entry name" value="PROTEIN_KINASE_ATP"/>
    <property type="match status" value="1"/>
</dbReference>
<evidence type="ECO:0000256" key="7">
    <source>
        <dbReference type="PROSITE-ProRule" id="PRU10141"/>
    </source>
</evidence>
<dbReference type="InterPro" id="IPR028081">
    <property type="entry name" value="Leu-bd"/>
</dbReference>
<dbReference type="PANTHER" id="PTHR43289:SF34">
    <property type="entry name" value="SERINE_THREONINE-PROTEIN KINASE YBDM-RELATED"/>
    <property type="match status" value="1"/>
</dbReference>
<reference evidence="11" key="1">
    <citation type="journal article" date="2019" name="Int. J. Syst. Evol. Microbiol.">
        <title>The Global Catalogue of Microorganisms (GCM) 10K type strain sequencing project: providing services to taxonomists for standard genome sequencing and annotation.</title>
        <authorList>
            <consortium name="The Broad Institute Genomics Platform"/>
            <consortium name="The Broad Institute Genome Sequencing Center for Infectious Disease"/>
            <person name="Wu L."/>
            <person name="Ma J."/>
        </authorList>
    </citation>
    <scope>NUCLEOTIDE SEQUENCE [LARGE SCALE GENOMIC DNA]</scope>
    <source>
        <strain evidence="11">PCU 266</strain>
    </source>
</reference>
<sequence length="734" mass="75805">MRPLKTADPSSIAGFRLIGRLGAGGMGVVYLARSARGTLCAVKVIRAEHAADPGFRARFRREAGIARRITGPGAVRVVDADPEAEEPWLATEFVPGPSLAEAVAAHGPLPERTVRALGGGLAGTLAGAHEQGLIHRDVKPGNVLLALDGPRLIDFGIARSAGATALTATDAMIGTPGYLSPEQARLAGAAEVGPPSDVFSLGCVLAYALTGRRPFGTGMPAAIVFRTVHEEPDLDGVPPGLLPLLRSALAKDPAARPTARELGAALGGPRTGGAGGPGADWLPPGLPALIAERSARVLDLPVPEPTVAVGGPATPGVRSSRRRFLVLGSAAGAVAAGGAAGLWFGSRPSGRPSGRPPGGPGTGAAPPRRVVGVLADLSGPDRADGGIRERAARLAAETFNASPDRPFELALRVRDDGGDPGRARTAAEALAADPAVLAVLDLTARKVTRATALRHRAAGLPLVAVAADSALALNPAERRAYFELRAGHRFLLSSLTRYFAVRGVRRVAVVADRASPDFSWPVAMLATEVPFGADEVVVHSVPARGEDFAAVARAVLTGRFDGVIYAGDSPSRAARLARALDERRYTGVRGALEPVLEPEFLARAGASAEGWVFGTAYTGPTRSAGRSRAGAFLAAYRKRWKSPDPDPGRYAAEAYDAVLWLARAVRGPGGGGPADRAALLERLRGVRHEGAAKAIVFRGTTELLDESAGALFVHRVEGGRARFLGERGAVTAKS</sequence>
<evidence type="ECO:0000256" key="1">
    <source>
        <dbReference type="ARBA" id="ARBA00010062"/>
    </source>
</evidence>
<dbReference type="EMBL" id="JBHSKP010000023">
    <property type="protein sequence ID" value="MFC5155566.1"/>
    <property type="molecule type" value="Genomic_DNA"/>
</dbReference>
<gene>
    <name evidence="10" type="ORF">ACFPRH_27935</name>
</gene>
<evidence type="ECO:0000313" key="11">
    <source>
        <dbReference type="Proteomes" id="UP001596160"/>
    </source>
</evidence>
<evidence type="ECO:0000256" key="5">
    <source>
        <dbReference type="ARBA" id="ARBA00022777"/>
    </source>
</evidence>
<keyword evidence="2" id="KW-0808">Transferase</keyword>
<evidence type="ECO:0000256" key="2">
    <source>
        <dbReference type="ARBA" id="ARBA00022679"/>
    </source>
</evidence>
<evidence type="ECO:0000256" key="8">
    <source>
        <dbReference type="SAM" id="MobiDB-lite"/>
    </source>
</evidence>
<dbReference type="SUPFAM" id="SSF53822">
    <property type="entry name" value="Periplasmic binding protein-like I"/>
    <property type="match status" value="1"/>
</dbReference>
<feature type="binding site" evidence="7">
    <location>
        <position position="43"/>
    </location>
    <ligand>
        <name>ATP</name>
        <dbReference type="ChEBI" id="CHEBI:30616"/>
    </ligand>
</feature>
<dbReference type="Pfam" id="PF13458">
    <property type="entry name" value="Peripla_BP_6"/>
    <property type="match status" value="1"/>
</dbReference>
<dbReference type="GO" id="GO:0016301">
    <property type="term" value="F:kinase activity"/>
    <property type="evidence" value="ECO:0007669"/>
    <property type="project" value="UniProtKB-KW"/>
</dbReference>
<dbReference type="InterPro" id="IPR011009">
    <property type="entry name" value="Kinase-like_dom_sf"/>
</dbReference>
<keyword evidence="11" id="KW-1185">Reference proteome</keyword>
<dbReference type="InterPro" id="IPR000719">
    <property type="entry name" value="Prot_kinase_dom"/>
</dbReference>
<dbReference type="SMART" id="SM00220">
    <property type="entry name" value="S_TKc"/>
    <property type="match status" value="1"/>
</dbReference>
<dbReference type="PROSITE" id="PS00108">
    <property type="entry name" value="PROTEIN_KINASE_ST"/>
    <property type="match status" value="1"/>
</dbReference>
<dbReference type="Proteomes" id="UP001596160">
    <property type="component" value="Unassembled WGS sequence"/>
</dbReference>
<dbReference type="Pfam" id="PF00069">
    <property type="entry name" value="Pkinase"/>
    <property type="match status" value="1"/>
</dbReference>
<accession>A0ABW0AR59</accession>
<dbReference type="Gene3D" id="3.30.200.20">
    <property type="entry name" value="Phosphorylase Kinase, domain 1"/>
    <property type="match status" value="1"/>
</dbReference>
<dbReference type="RefSeq" id="WP_344483408.1">
    <property type="nucleotide sequence ID" value="NZ_BAAASB010000020.1"/>
</dbReference>
<evidence type="ECO:0000313" key="10">
    <source>
        <dbReference type="EMBL" id="MFC5155566.1"/>
    </source>
</evidence>
<dbReference type="InterPro" id="IPR028082">
    <property type="entry name" value="Peripla_BP_I"/>
</dbReference>
<keyword evidence="3" id="KW-0732">Signal</keyword>
<comment type="caution">
    <text evidence="10">The sequence shown here is derived from an EMBL/GenBank/DDBJ whole genome shotgun (WGS) entry which is preliminary data.</text>
</comment>
<evidence type="ECO:0000256" key="3">
    <source>
        <dbReference type="ARBA" id="ARBA00022729"/>
    </source>
</evidence>
<dbReference type="Gene3D" id="1.10.510.10">
    <property type="entry name" value="Transferase(Phosphotransferase) domain 1"/>
    <property type="match status" value="1"/>
</dbReference>
<evidence type="ECO:0000256" key="4">
    <source>
        <dbReference type="ARBA" id="ARBA00022741"/>
    </source>
</evidence>
<feature type="region of interest" description="Disordered" evidence="8">
    <location>
        <begin position="345"/>
        <end position="368"/>
    </location>
</feature>
<proteinExistence type="inferred from homology"/>
<feature type="domain" description="Protein kinase" evidence="9">
    <location>
        <begin position="15"/>
        <end position="282"/>
    </location>
</feature>
<keyword evidence="4 7" id="KW-0547">Nucleotide-binding</keyword>
<dbReference type="InterPro" id="IPR008271">
    <property type="entry name" value="Ser/Thr_kinase_AS"/>
</dbReference>
<organism evidence="10 11">
    <name type="scientific">Streptomyces amakusaensis</name>
    <dbReference type="NCBI Taxonomy" id="67271"/>
    <lineage>
        <taxon>Bacteria</taxon>
        <taxon>Bacillati</taxon>
        <taxon>Actinomycetota</taxon>
        <taxon>Actinomycetes</taxon>
        <taxon>Kitasatosporales</taxon>
        <taxon>Streptomycetaceae</taxon>
        <taxon>Streptomyces</taxon>
    </lineage>
</organism>
<dbReference type="InterPro" id="IPR017441">
    <property type="entry name" value="Protein_kinase_ATP_BS"/>
</dbReference>
<comment type="similarity">
    <text evidence="1">Belongs to the leucine-binding protein family.</text>
</comment>
<keyword evidence="6 7" id="KW-0067">ATP-binding</keyword>
<evidence type="ECO:0000256" key="6">
    <source>
        <dbReference type="ARBA" id="ARBA00022840"/>
    </source>
</evidence>
<dbReference type="CDD" id="cd14014">
    <property type="entry name" value="STKc_PknB_like"/>
    <property type="match status" value="1"/>
</dbReference>
<evidence type="ECO:0000259" key="9">
    <source>
        <dbReference type="PROSITE" id="PS50011"/>
    </source>
</evidence>
<name>A0ABW0AR59_9ACTN</name>
<dbReference type="SUPFAM" id="SSF56112">
    <property type="entry name" value="Protein kinase-like (PK-like)"/>
    <property type="match status" value="1"/>
</dbReference>
<keyword evidence="5 10" id="KW-0418">Kinase</keyword>
<protein>
    <submittedName>
        <fullName evidence="10">Bifunctional serine/threonine-protein kinase/ABC transporter substrate-binding protein</fullName>
    </submittedName>
</protein>
<dbReference type="Gene3D" id="3.40.50.2300">
    <property type="match status" value="2"/>
</dbReference>
<dbReference type="PROSITE" id="PS50011">
    <property type="entry name" value="PROTEIN_KINASE_DOM"/>
    <property type="match status" value="1"/>
</dbReference>
<dbReference type="PANTHER" id="PTHR43289">
    <property type="entry name" value="MITOGEN-ACTIVATED PROTEIN KINASE KINASE KINASE 20-RELATED"/>
    <property type="match status" value="1"/>
</dbReference>